<evidence type="ECO:0000256" key="1">
    <source>
        <dbReference type="ARBA" id="ARBA00022649"/>
    </source>
</evidence>
<comment type="cofactor">
    <cofactor evidence="5">
        <name>Mg(2+)</name>
        <dbReference type="ChEBI" id="CHEBI:18420"/>
    </cofactor>
</comment>
<dbReference type="EMBL" id="CP081869">
    <property type="protein sequence ID" value="QZO00833.1"/>
    <property type="molecule type" value="Genomic_DNA"/>
</dbReference>
<evidence type="ECO:0000256" key="3">
    <source>
        <dbReference type="ARBA" id="ARBA00022723"/>
    </source>
</evidence>
<reference evidence="7" key="1">
    <citation type="submission" date="2021-08" db="EMBL/GenBank/DDBJ databases">
        <authorList>
            <person name="Zhang H."/>
            <person name="Xu M."/>
            <person name="Yu Z."/>
            <person name="Yang L."/>
            <person name="Cai Y."/>
        </authorList>
    </citation>
    <scope>NUCLEOTIDE SEQUENCE</scope>
    <source>
        <strain evidence="7">CHL1</strain>
    </source>
</reference>
<organism evidence="7 8">
    <name type="scientific">Chenggangzhangella methanolivorans</name>
    <dbReference type="NCBI Taxonomy" id="1437009"/>
    <lineage>
        <taxon>Bacteria</taxon>
        <taxon>Pseudomonadati</taxon>
        <taxon>Pseudomonadota</taxon>
        <taxon>Alphaproteobacteria</taxon>
        <taxon>Hyphomicrobiales</taxon>
        <taxon>Methylopilaceae</taxon>
        <taxon>Chenggangzhangella</taxon>
    </lineage>
</organism>
<evidence type="ECO:0000313" key="8">
    <source>
        <dbReference type="Proteomes" id="UP000825701"/>
    </source>
</evidence>
<dbReference type="Gene3D" id="3.40.50.1010">
    <property type="entry name" value="5'-nuclease"/>
    <property type="match status" value="1"/>
</dbReference>
<dbReference type="CDD" id="cd09871">
    <property type="entry name" value="PIN_MtVapC28-VapC30-like"/>
    <property type="match status" value="1"/>
</dbReference>
<proteinExistence type="inferred from homology"/>
<dbReference type="RefSeq" id="WP_261404030.1">
    <property type="nucleotide sequence ID" value="NZ_CP081869.1"/>
</dbReference>
<dbReference type="GO" id="GO:0000287">
    <property type="term" value="F:magnesium ion binding"/>
    <property type="evidence" value="ECO:0007669"/>
    <property type="project" value="UniProtKB-UniRule"/>
</dbReference>
<dbReference type="GO" id="GO:0016787">
    <property type="term" value="F:hydrolase activity"/>
    <property type="evidence" value="ECO:0007669"/>
    <property type="project" value="UniProtKB-KW"/>
</dbReference>
<dbReference type="HAMAP" id="MF_00265">
    <property type="entry name" value="VapC_Nob1"/>
    <property type="match status" value="1"/>
</dbReference>
<keyword evidence="8" id="KW-1185">Reference proteome</keyword>
<comment type="function">
    <text evidence="5">Toxic component of a toxin-antitoxin (TA) system. An RNase.</text>
</comment>
<evidence type="ECO:0000313" key="7">
    <source>
        <dbReference type="EMBL" id="QZO00833.1"/>
    </source>
</evidence>
<keyword evidence="5" id="KW-0800">Toxin</keyword>
<evidence type="ECO:0000256" key="5">
    <source>
        <dbReference type="HAMAP-Rule" id="MF_00265"/>
    </source>
</evidence>
<dbReference type="SUPFAM" id="SSF88723">
    <property type="entry name" value="PIN domain-like"/>
    <property type="match status" value="1"/>
</dbReference>
<evidence type="ECO:0000259" key="6">
    <source>
        <dbReference type="Pfam" id="PF01850"/>
    </source>
</evidence>
<dbReference type="EC" id="3.1.-.-" evidence="5"/>
<comment type="similarity">
    <text evidence="5">Belongs to the PINc/VapC protein family.</text>
</comment>
<dbReference type="InterPro" id="IPR002716">
    <property type="entry name" value="PIN_dom"/>
</dbReference>
<keyword evidence="2 5" id="KW-0540">Nuclease</keyword>
<gene>
    <name evidence="5" type="primary">vapC</name>
    <name evidence="7" type="ORF">K6K41_03995</name>
</gene>
<dbReference type="GO" id="GO:0090729">
    <property type="term" value="F:toxin activity"/>
    <property type="evidence" value="ECO:0007669"/>
    <property type="project" value="UniProtKB-KW"/>
</dbReference>
<dbReference type="KEGG" id="cmet:K6K41_03995"/>
<evidence type="ECO:0000256" key="4">
    <source>
        <dbReference type="ARBA" id="ARBA00022801"/>
    </source>
</evidence>
<name>A0A9E6R9T4_9HYPH</name>
<dbReference type="Proteomes" id="UP000825701">
    <property type="component" value="Chromosome"/>
</dbReference>
<keyword evidence="3 5" id="KW-0479">Metal-binding</keyword>
<dbReference type="Pfam" id="PF01850">
    <property type="entry name" value="PIN"/>
    <property type="match status" value="1"/>
</dbReference>
<keyword evidence="1 5" id="KW-1277">Toxin-antitoxin system</keyword>
<protein>
    <recommendedName>
        <fullName evidence="5">Ribonuclease VapC</fullName>
        <shortName evidence="5">RNase VapC</shortName>
        <ecNumber evidence="5">3.1.-.-</ecNumber>
    </recommendedName>
    <alternativeName>
        <fullName evidence="5">Toxin VapC</fullName>
    </alternativeName>
</protein>
<evidence type="ECO:0000256" key="2">
    <source>
        <dbReference type="ARBA" id="ARBA00022722"/>
    </source>
</evidence>
<dbReference type="InterPro" id="IPR022907">
    <property type="entry name" value="VapC_family"/>
</dbReference>
<sequence>MFVDASALTAILVREKDADDIEARLLASKTPLITSALALFETALAVSARLRIDLELAAEETAAYTSPKVKTVPITAEIGRLAIDARSRYGKGTGHPARLNLGDCFAYACAKAHAVPLLYKGDDFVHTDLA</sequence>
<feature type="binding site" evidence="5">
    <location>
        <position position="4"/>
    </location>
    <ligand>
        <name>Mg(2+)</name>
        <dbReference type="ChEBI" id="CHEBI:18420"/>
    </ligand>
</feature>
<keyword evidence="4 5" id="KW-0378">Hydrolase</keyword>
<feature type="binding site" evidence="5">
    <location>
        <position position="103"/>
    </location>
    <ligand>
        <name>Mg(2+)</name>
        <dbReference type="ChEBI" id="CHEBI:18420"/>
    </ligand>
</feature>
<dbReference type="GO" id="GO:0004540">
    <property type="term" value="F:RNA nuclease activity"/>
    <property type="evidence" value="ECO:0007669"/>
    <property type="project" value="InterPro"/>
</dbReference>
<feature type="domain" description="PIN" evidence="6">
    <location>
        <begin position="1"/>
        <end position="128"/>
    </location>
</feature>
<dbReference type="InterPro" id="IPR029060">
    <property type="entry name" value="PIN-like_dom_sf"/>
</dbReference>
<dbReference type="AlphaFoldDB" id="A0A9E6R9T4"/>
<accession>A0A9E6R9T4</accession>
<keyword evidence="5" id="KW-0460">Magnesium</keyword>